<dbReference type="GO" id="GO:0031145">
    <property type="term" value="P:anaphase-promoting complex-dependent catabolic process"/>
    <property type="evidence" value="ECO:0007669"/>
    <property type="project" value="TreeGrafter"/>
</dbReference>
<dbReference type="GO" id="GO:0060090">
    <property type="term" value="F:molecular adaptor activity"/>
    <property type="evidence" value="ECO:0007669"/>
    <property type="project" value="TreeGrafter"/>
</dbReference>
<evidence type="ECO:0000313" key="7">
    <source>
        <dbReference type="Proteomes" id="UP000791440"/>
    </source>
</evidence>
<comment type="caution">
    <text evidence="6">The sequence shown here is derived from an EMBL/GenBank/DDBJ whole genome shotgun (WGS) entry which is preliminary data.</text>
</comment>
<keyword evidence="7" id="KW-1185">Reference proteome</keyword>
<dbReference type="PANTHER" id="PTHR12827:SF3">
    <property type="entry name" value="ANAPHASE-PROMOTING COMPLEX SUBUNIT 1"/>
    <property type="match status" value="1"/>
</dbReference>
<dbReference type="AlphaFoldDB" id="A0A921ZS61"/>
<evidence type="ECO:0000256" key="2">
    <source>
        <dbReference type="ARBA" id="ARBA00022737"/>
    </source>
</evidence>
<dbReference type="PANTHER" id="PTHR12827">
    <property type="entry name" value="MEIOTIC CHECKPOINT REGULATOR TSG24 FAMILY MEMBER"/>
    <property type="match status" value="1"/>
</dbReference>
<accession>A0A921ZS61</accession>
<protein>
    <recommendedName>
        <fullName evidence="5">Anaphase-promoting complex subunit 1 beta-sandwich domain-containing protein</fullName>
    </recommendedName>
</protein>
<dbReference type="GO" id="GO:0005680">
    <property type="term" value="C:anaphase-promoting complex"/>
    <property type="evidence" value="ECO:0007669"/>
    <property type="project" value="InterPro"/>
</dbReference>
<keyword evidence="1" id="KW-0132">Cell division</keyword>
<reference evidence="6" key="2">
    <citation type="submission" date="2020-12" db="EMBL/GenBank/DDBJ databases">
        <authorList>
            <person name="Kanost M."/>
        </authorList>
    </citation>
    <scope>NUCLEOTIDE SEQUENCE</scope>
</reference>
<feature type="domain" description="Anaphase-promoting complex subunit 1 beta-sandwich" evidence="5">
    <location>
        <begin position="1"/>
        <end position="52"/>
    </location>
</feature>
<evidence type="ECO:0000256" key="1">
    <source>
        <dbReference type="ARBA" id="ARBA00022618"/>
    </source>
</evidence>
<reference evidence="6" key="1">
    <citation type="journal article" date="2016" name="Insect Biochem. Mol. Biol.">
        <title>Multifaceted biological insights from a draft genome sequence of the tobacco hornworm moth, Manduca sexta.</title>
        <authorList>
            <person name="Kanost M.R."/>
            <person name="Arrese E.L."/>
            <person name="Cao X."/>
            <person name="Chen Y.R."/>
            <person name="Chellapilla S."/>
            <person name="Goldsmith M.R."/>
            <person name="Grosse-Wilde E."/>
            <person name="Heckel D.G."/>
            <person name="Herndon N."/>
            <person name="Jiang H."/>
            <person name="Papanicolaou A."/>
            <person name="Qu J."/>
            <person name="Soulages J.L."/>
            <person name="Vogel H."/>
            <person name="Walters J."/>
            <person name="Waterhouse R.M."/>
            <person name="Ahn S.J."/>
            <person name="Almeida F.C."/>
            <person name="An C."/>
            <person name="Aqrawi P."/>
            <person name="Bretschneider A."/>
            <person name="Bryant W.B."/>
            <person name="Bucks S."/>
            <person name="Chao H."/>
            <person name="Chevignon G."/>
            <person name="Christen J.M."/>
            <person name="Clarke D.F."/>
            <person name="Dittmer N.T."/>
            <person name="Ferguson L.C.F."/>
            <person name="Garavelou S."/>
            <person name="Gordon K.H.J."/>
            <person name="Gunaratna R.T."/>
            <person name="Han Y."/>
            <person name="Hauser F."/>
            <person name="He Y."/>
            <person name="Heidel-Fischer H."/>
            <person name="Hirsh A."/>
            <person name="Hu Y."/>
            <person name="Jiang H."/>
            <person name="Kalra D."/>
            <person name="Klinner C."/>
            <person name="Konig C."/>
            <person name="Kovar C."/>
            <person name="Kroll A.R."/>
            <person name="Kuwar S.S."/>
            <person name="Lee S.L."/>
            <person name="Lehman R."/>
            <person name="Li K."/>
            <person name="Li Z."/>
            <person name="Liang H."/>
            <person name="Lovelace S."/>
            <person name="Lu Z."/>
            <person name="Mansfield J.H."/>
            <person name="McCulloch K.J."/>
            <person name="Mathew T."/>
            <person name="Morton B."/>
            <person name="Muzny D.M."/>
            <person name="Neunemann D."/>
            <person name="Ongeri F."/>
            <person name="Pauchet Y."/>
            <person name="Pu L.L."/>
            <person name="Pyrousis I."/>
            <person name="Rao X.J."/>
            <person name="Redding A."/>
            <person name="Roesel C."/>
            <person name="Sanchez-Gracia A."/>
            <person name="Schaack S."/>
            <person name="Shukla A."/>
            <person name="Tetreau G."/>
            <person name="Wang Y."/>
            <person name="Xiong G.H."/>
            <person name="Traut W."/>
            <person name="Walsh T.K."/>
            <person name="Worley K.C."/>
            <person name="Wu D."/>
            <person name="Wu W."/>
            <person name="Wu Y.Q."/>
            <person name="Zhang X."/>
            <person name="Zou Z."/>
            <person name="Zucker H."/>
            <person name="Briscoe A.D."/>
            <person name="Burmester T."/>
            <person name="Clem R.J."/>
            <person name="Feyereisen R."/>
            <person name="Grimmelikhuijzen C.J.P."/>
            <person name="Hamodrakas S.J."/>
            <person name="Hansson B.S."/>
            <person name="Huguet E."/>
            <person name="Jermiin L.S."/>
            <person name="Lan Q."/>
            <person name="Lehman H.K."/>
            <person name="Lorenzen M."/>
            <person name="Merzendorfer H."/>
            <person name="Michalopoulos I."/>
            <person name="Morton D.B."/>
            <person name="Muthukrishnan S."/>
            <person name="Oakeshott J.G."/>
            <person name="Palmer W."/>
            <person name="Park Y."/>
            <person name="Passarelli A.L."/>
            <person name="Rozas J."/>
            <person name="Schwartz L.M."/>
            <person name="Smith W."/>
            <person name="Southgate A."/>
            <person name="Vilcinskas A."/>
            <person name="Vogt R."/>
            <person name="Wang P."/>
            <person name="Werren J."/>
            <person name="Yu X.Q."/>
            <person name="Zhou J.J."/>
            <person name="Brown S.J."/>
            <person name="Scherer S.E."/>
            <person name="Richards S."/>
            <person name="Blissard G.W."/>
        </authorList>
    </citation>
    <scope>NUCLEOTIDE SEQUENCE</scope>
</reference>
<evidence type="ECO:0000313" key="6">
    <source>
        <dbReference type="EMBL" id="KAG6462476.1"/>
    </source>
</evidence>
<keyword evidence="4" id="KW-0131">Cell cycle</keyword>
<name>A0A921ZS61_MANSE</name>
<keyword evidence="3" id="KW-0498">Mitosis</keyword>
<evidence type="ECO:0000256" key="3">
    <source>
        <dbReference type="ARBA" id="ARBA00022776"/>
    </source>
</evidence>
<organism evidence="6 7">
    <name type="scientific">Manduca sexta</name>
    <name type="common">Tobacco hawkmoth</name>
    <name type="synonym">Tobacco hornworm</name>
    <dbReference type="NCBI Taxonomy" id="7130"/>
    <lineage>
        <taxon>Eukaryota</taxon>
        <taxon>Metazoa</taxon>
        <taxon>Ecdysozoa</taxon>
        <taxon>Arthropoda</taxon>
        <taxon>Hexapoda</taxon>
        <taxon>Insecta</taxon>
        <taxon>Pterygota</taxon>
        <taxon>Neoptera</taxon>
        <taxon>Endopterygota</taxon>
        <taxon>Lepidoptera</taxon>
        <taxon>Glossata</taxon>
        <taxon>Ditrysia</taxon>
        <taxon>Bombycoidea</taxon>
        <taxon>Sphingidae</taxon>
        <taxon>Sphinginae</taxon>
        <taxon>Sphingini</taxon>
        <taxon>Manduca</taxon>
    </lineage>
</organism>
<keyword evidence="2" id="KW-0677">Repeat</keyword>
<dbReference type="GO" id="GO:0007091">
    <property type="term" value="P:metaphase/anaphase transition of mitotic cell cycle"/>
    <property type="evidence" value="ECO:0007669"/>
    <property type="project" value="TreeGrafter"/>
</dbReference>
<gene>
    <name evidence="6" type="ORF">O3G_MSEX013285</name>
</gene>
<dbReference type="InterPro" id="IPR024990">
    <property type="entry name" value="Apc1"/>
</dbReference>
<dbReference type="InterPro" id="IPR048971">
    <property type="entry name" value="Apc1_3rd"/>
</dbReference>
<dbReference type="EMBL" id="JH668851">
    <property type="protein sequence ID" value="KAG6462476.1"/>
    <property type="molecule type" value="Genomic_DNA"/>
</dbReference>
<dbReference type="Pfam" id="PF21282">
    <property type="entry name" value="APC1_3rd"/>
    <property type="match status" value="1"/>
</dbReference>
<proteinExistence type="predicted"/>
<dbReference type="Proteomes" id="UP000791440">
    <property type="component" value="Unassembled WGS sequence"/>
</dbReference>
<dbReference type="GO" id="GO:0070979">
    <property type="term" value="P:protein K11-linked ubiquitination"/>
    <property type="evidence" value="ECO:0007669"/>
    <property type="project" value="TreeGrafter"/>
</dbReference>
<sequence>MKAPCIIPELDSLREVKINDPRYWPITFQRDRNWDQLKVFLEYTWCIDVKQRAGCLSYLDDPQGFLSILAQTLTLDKANTWSVSPENIELFTNDDKVRNFVRHYLAKEIGTNICADCLVIGKKRKGVKNEPVMQKQCQCRKYSKEEQEYVQSLSMVTYECLVKDILCALPIWTTFLKVS</sequence>
<evidence type="ECO:0000256" key="4">
    <source>
        <dbReference type="ARBA" id="ARBA00023306"/>
    </source>
</evidence>
<dbReference type="GO" id="GO:0051301">
    <property type="term" value="P:cell division"/>
    <property type="evidence" value="ECO:0007669"/>
    <property type="project" value="UniProtKB-KW"/>
</dbReference>
<evidence type="ECO:0000259" key="5">
    <source>
        <dbReference type="Pfam" id="PF21282"/>
    </source>
</evidence>